<feature type="non-terminal residue" evidence="1">
    <location>
        <position position="74"/>
    </location>
</feature>
<sequence length="74" mass="8752">MGMLNSRRLSGLGHVRRIENSSIPQQVMFCKLLERKRHQGLPLLKYKDVCKTSMKNFSIWINIWEKLADESYVE</sequence>
<name>A0A0B6YP32_9EUPU</name>
<dbReference type="AlphaFoldDB" id="A0A0B6YP32"/>
<protein>
    <submittedName>
        <fullName evidence="1">Uncharacterized protein</fullName>
    </submittedName>
</protein>
<gene>
    <name evidence="1" type="primary">ORF30398</name>
</gene>
<accession>A0A0B6YP32</accession>
<evidence type="ECO:0000313" key="1">
    <source>
        <dbReference type="EMBL" id="CEK57526.1"/>
    </source>
</evidence>
<dbReference type="EMBL" id="HACG01010661">
    <property type="protein sequence ID" value="CEK57526.1"/>
    <property type="molecule type" value="Transcribed_RNA"/>
</dbReference>
<reference evidence="1" key="1">
    <citation type="submission" date="2014-12" db="EMBL/GenBank/DDBJ databases">
        <title>Insight into the proteome of Arion vulgaris.</title>
        <authorList>
            <person name="Aradska J."/>
            <person name="Bulat T."/>
            <person name="Smidak R."/>
            <person name="Sarate P."/>
            <person name="Gangsoo J."/>
            <person name="Sialana F."/>
            <person name="Bilban M."/>
            <person name="Lubec G."/>
        </authorList>
    </citation>
    <scope>NUCLEOTIDE SEQUENCE</scope>
    <source>
        <tissue evidence="1">Skin</tissue>
    </source>
</reference>
<proteinExistence type="predicted"/>
<organism evidence="1">
    <name type="scientific">Arion vulgaris</name>
    <dbReference type="NCBI Taxonomy" id="1028688"/>
    <lineage>
        <taxon>Eukaryota</taxon>
        <taxon>Metazoa</taxon>
        <taxon>Spiralia</taxon>
        <taxon>Lophotrochozoa</taxon>
        <taxon>Mollusca</taxon>
        <taxon>Gastropoda</taxon>
        <taxon>Heterobranchia</taxon>
        <taxon>Euthyneura</taxon>
        <taxon>Panpulmonata</taxon>
        <taxon>Eupulmonata</taxon>
        <taxon>Stylommatophora</taxon>
        <taxon>Helicina</taxon>
        <taxon>Arionoidea</taxon>
        <taxon>Arionidae</taxon>
        <taxon>Arion</taxon>
    </lineage>
</organism>